<dbReference type="InterPro" id="IPR003423">
    <property type="entry name" value="OMP_efflux"/>
</dbReference>
<dbReference type="SUPFAM" id="SSF56954">
    <property type="entry name" value="Outer membrane efflux proteins (OEP)"/>
    <property type="match status" value="1"/>
</dbReference>
<keyword evidence="2" id="KW-0564">Palmitate</keyword>
<evidence type="ECO:0000313" key="4">
    <source>
        <dbReference type="EMBL" id="SEB49436.1"/>
    </source>
</evidence>
<dbReference type="PANTHER" id="PTHR30203:SF33">
    <property type="entry name" value="BLR4455 PROTEIN"/>
    <property type="match status" value="1"/>
</dbReference>
<evidence type="ECO:0000256" key="2">
    <source>
        <dbReference type="RuleBase" id="RU362097"/>
    </source>
</evidence>
<dbReference type="Proteomes" id="UP000182409">
    <property type="component" value="Unassembled WGS sequence"/>
</dbReference>
<dbReference type="GO" id="GO:0005886">
    <property type="term" value="C:plasma membrane"/>
    <property type="evidence" value="ECO:0007669"/>
    <property type="project" value="UniProtKB-SubCell"/>
</dbReference>
<dbReference type="Pfam" id="PF02321">
    <property type="entry name" value="OEP"/>
    <property type="match status" value="2"/>
</dbReference>
<dbReference type="GO" id="GO:0015562">
    <property type="term" value="F:efflux transmembrane transporter activity"/>
    <property type="evidence" value="ECO:0007669"/>
    <property type="project" value="InterPro"/>
</dbReference>
<protein>
    <submittedName>
        <fullName evidence="4">Outer membrane protein, multidrug efflux system</fullName>
    </submittedName>
</protein>
<sequence length="484" mass="52026">MSNSNFSRRGVTTLGLLAVLTTAGCNVGPKYTRPQVPAPPAFRGADDAAISSDPKGSLGDQQWSAVFKQPELQALITQALANNYDLKIAAERVLEQQQQVRISRASQFPTVNVGGTGLGATLPGSLSQTFGTNSNGTSDSSGATTLTAGSINLSAAWTPDFWGLYRKQTEAARDTLLAQEWAQKAVRLSLVQQVATTYFQLRTLDLQLEVAKETRDTRQQSVDLTTKLTNGGSAPLSDLRQAEQLLYTATSQIPVLEQQIQQTENSLQLLLGQAPGKLQHVDPNALQPAPENPPVGLPSQLLERRPDIQQAEAQLKAANAQVGAAKAQFFPQLSISASGGTGGSDFSNLFDPSSRTIYGLGSLAQPIFAGGKIRGQYELTKRQKDELIATYQRAILTGLRDVSNALVAVNKTRVTREQQDKLVFAAKDATRLARLRYQGGATAYLEVLTTDTNLFNAQLNLISAQQNEALTLVQLYSALGGGWQ</sequence>
<dbReference type="OrthoDB" id="9783163at2"/>
<feature type="region of interest" description="Disordered" evidence="3">
    <location>
        <begin position="31"/>
        <end position="57"/>
    </location>
</feature>
<evidence type="ECO:0000256" key="1">
    <source>
        <dbReference type="ARBA" id="ARBA00007613"/>
    </source>
</evidence>
<reference evidence="4 5" key="1">
    <citation type="submission" date="2016-10" db="EMBL/GenBank/DDBJ databases">
        <authorList>
            <person name="de Groot N.N."/>
        </authorList>
    </citation>
    <scope>NUCLEOTIDE SEQUENCE [LARGE SCALE GENOMIC DNA]</scope>
    <source>
        <strain evidence="4 5">AB35.6</strain>
    </source>
</reference>
<dbReference type="AlphaFoldDB" id="A0A1H4JTW6"/>
<keyword evidence="2" id="KW-0472">Membrane</keyword>
<dbReference type="Gene3D" id="2.20.200.10">
    <property type="entry name" value="Outer membrane efflux proteins (OEP)"/>
    <property type="match status" value="1"/>
</dbReference>
<gene>
    <name evidence="4" type="ORF">SAMN05443244_0801</name>
</gene>
<dbReference type="Gene3D" id="1.20.1600.10">
    <property type="entry name" value="Outer membrane efflux proteins (OEP)"/>
    <property type="match status" value="1"/>
</dbReference>
<dbReference type="InterPro" id="IPR010131">
    <property type="entry name" value="MdtP/NodT-like"/>
</dbReference>
<proteinExistence type="inferred from homology"/>
<accession>A0A1H4JTW6</accession>
<organism evidence="4 5">
    <name type="scientific">Terriglobus roseus</name>
    <dbReference type="NCBI Taxonomy" id="392734"/>
    <lineage>
        <taxon>Bacteria</taxon>
        <taxon>Pseudomonadati</taxon>
        <taxon>Acidobacteriota</taxon>
        <taxon>Terriglobia</taxon>
        <taxon>Terriglobales</taxon>
        <taxon>Acidobacteriaceae</taxon>
        <taxon>Terriglobus</taxon>
    </lineage>
</organism>
<dbReference type="PANTHER" id="PTHR30203">
    <property type="entry name" value="OUTER MEMBRANE CATION EFFLUX PROTEIN"/>
    <property type="match status" value="1"/>
</dbReference>
<dbReference type="EMBL" id="FNSD01000001">
    <property type="protein sequence ID" value="SEB49436.1"/>
    <property type="molecule type" value="Genomic_DNA"/>
</dbReference>
<comment type="similarity">
    <text evidence="1 2">Belongs to the outer membrane factor (OMF) (TC 1.B.17) family.</text>
</comment>
<evidence type="ECO:0000313" key="5">
    <source>
        <dbReference type="Proteomes" id="UP000182409"/>
    </source>
</evidence>
<evidence type="ECO:0000256" key="3">
    <source>
        <dbReference type="SAM" id="MobiDB-lite"/>
    </source>
</evidence>
<dbReference type="RefSeq" id="WP_074652448.1">
    <property type="nucleotide sequence ID" value="NZ_FNSD01000001.1"/>
</dbReference>
<keyword evidence="2" id="KW-0812">Transmembrane</keyword>
<dbReference type="NCBIfam" id="TIGR01845">
    <property type="entry name" value="outer_NodT"/>
    <property type="match status" value="1"/>
</dbReference>
<name>A0A1H4JTW6_9BACT</name>
<keyword evidence="2" id="KW-0449">Lipoprotein</keyword>
<keyword evidence="2" id="KW-1134">Transmembrane beta strand</keyword>
<comment type="subcellular location">
    <subcellularLocation>
        <location evidence="2">Cell membrane</location>
        <topology evidence="2">Lipid-anchor</topology>
    </subcellularLocation>
</comment>